<evidence type="ECO:0000313" key="2">
    <source>
        <dbReference type="Proteomes" id="UP000472335"/>
    </source>
</evidence>
<proteinExistence type="predicted"/>
<accession>A0A6G4VLP0</accession>
<dbReference type="EMBL" id="JAAKZY010000323">
    <property type="protein sequence ID" value="NGO15082.1"/>
    <property type="molecule type" value="Genomic_DNA"/>
</dbReference>
<gene>
    <name evidence="1" type="ORF">G5C60_47740</name>
</gene>
<dbReference type="RefSeq" id="WP_165270068.1">
    <property type="nucleotide sequence ID" value="NZ_JAAKZY010000323.1"/>
</dbReference>
<dbReference type="AlphaFoldDB" id="A0A6G4VLP0"/>
<organism evidence="1 2">
    <name type="scientific">Streptomyces scabichelini</name>
    <dbReference type="NCBI Taxonomy" id="2711217"/>
    <lineage>
        <taxon>Bacteria</taxon>
        <taxon>Bacillati</taxon>
        <taxon>Actinomycetota</taxon>
        <taxon>Actinomycetes</taxon>
        <taxon>Kitasatosporales</taxon>
        <taxon>Streptomycetaceae</taxon>
        <taxon>Streptomyces</taxon>
    </lineage>
</organism>
<sequence>MELTPGNNGHPGAGRRARLVAVATGPDDLDSTRLRGLDGIAETLEVRADLLGDPDPGRLRKHFTGTLTYCLRTRAPGDGRGPAPPPA</sequence>
<feature type="non-terminal residue" evidence="1">
    <location>
        <position position="87"/>
    </location>
</feature>
<protein>
    <submittedName>
        <fullName evidence="1">Uncharacterized protein</fullName>
    </submittedName>
</protein>
<evidence type="ECO:0000313" key="1">
    <source>
        <dbReference type="EMBL" id="NGO15082.1"/>
    </source>
</evidence>
<keyword evidence="2" id="KW-1185">Reference proteome</keyword>
<reference evidence="1 2" key="1">
    <citation type="submission" date="2020-02" db="EMBL/GenBank/DDBJ databases">
        <title>Whole-genome analyses of novel actinobacteria.</title>
        <authorList>
            <person name="Sahin N."/>
            <person name="Gencbay T."/>
        </authorList>
    </citation>
    <scope>NUCLEOTIDE SEQUENCE [LARGE SCALE GENOMIC DNA]</scope>
    <source>
        <strain evidence="1 2">HC44</strain>
    </source>
</reference>
<dbReference type="Proteomes" id="UP000472335">
    <property type="component" value="Unassembled WGS sequence"/>
</dbReference>
<comment type="caution">
    <text evidence="1">The sequence shown here is derived from an EMBL/GenBank/DDBJ whole genome shotgun (WGS) entry which is preliminary data.</text>
</comment>
<name>A0A6G4VLP0_9ACTN</name>